<keyword evidence="1" id="KW-1185">Reference proteome</keyword>
<gene>
    <name evidence="2" type="primary">LOC130463030</name>
</gene>
<evidence type="ECO:0000313" key="1">
    <source>
        <dbReference type="Proteomes" id="UP000813463"/>
    </source>
</evidence>
<sequence>MVIRGDFFSFSRSSFLHILSFLESDLEEKSQPTLTLLCLAALLYRDAAALCSSSPTAAALYSPLIASRWVLQTLPAVAELKIDDGRRLITGDGDGNSSRKTDLKLLISTSTLPTSMIILLNLALSFILPTIMGERSFFFSPFCSIYLGIS</sequence>
<accession>A0ABM3QXE7</accession>
<dbReference type="GeneID" id="130463030"/>
<reference evidence="2" key="2">
    <citation type="submission" date="2025-08" db="UniProtKB">
        <authorList>
            <consortium name="RefSeq"/>
        </authorList>
    </citation>
    <scope>IDENTIFICATION</scope>
    <source>
        <tissue evidence="2">Leaf</tissue>
    </source>
</reference>
<dbReference type="RefSeq" id="XP_056688028.1">
    <property type="nucleotide sequence ID" value="XM_056832050.1"/>
</dbReference>
<dbReference type="Proteomes" id="UP000813463">
    <property type="component" value="Chromosome 1"/>
</dbReference>
<protein>
    <submittedName>
        <fullName evidence="2">Uncharacterized protein</fullName>
    </submittedName>
</protein>
<organism evidence="1 2">
    <name type="scientific">Spinacia oleracea</name>
    <name type="common">Spinach</name>
    <dbReference type="NCBI Taxonomy" id="3562"/>
    <lineage>
        <taxon>Eukaryota</taxon>
        <taxon>Viridiplantae</taxon>
        <taxon>Streptophyta</taxon>
        <taxon>Embryophyta</taxon>
        <taxon>Tracheophyta</taxon>
        <taxon>Spermatophyta</taxon>
        <taxon>Magnoliopsida</taxon>
        <taxon>eudicotyledons</taxon>
        <taxon>Gunneridae</taxon>
        <taxon>Pentapetalae</taxon>
        <taxon>Caryophyllales</taxon>
        <taxon>Chenopodiaceae</taxon>
        <taxon>Chenopodioideae</taxon>
        <taxon>Anserineae</taxon>
        <taxon>Spinacia</taxon>
    </lineage>
</organism>
<proteinExistence type="predicted"/>
<reference evidence="1" key="1">
    <citation type="journal article" date="2021" name="Nat. Commun.">
        <title>Genomic analyses provide insights into spinach domestication and the genetic basis of agronomic traits.</title>
        <authorList>
            <person name="Cai X."/>
            <person name="Sun X."/>
            <person name="Xu C."/>
            <person name="Sun H."/>
            <person name="Wang X."/>
            <person name="Ge C."/>
            <person name="Zhang Z."/>
            <person name="Wang Q."/>
            <person name="Fei Z."/>
            <person name="Jiao C."/>
            <person name="Wang Q."/>
        </authorList>
    </citation>
    <scope>NUCLEOTIDE SEQUENCE [LARGE SCALE GENOMIC DNA]</scope>
    <source>
        <strain evidence="1">cv. Varoflay</strain>
    </source>
</reference>
<evidence type="ECO:0000313" key="2">
    <source>
        <dbReference type="RefSeq" id="XP_056688028.1"/>
    </source>
</evidence>
<name>A0ABM3QXE7_SPIOL</name>